<keyword evidence="3" id="KW-1185">Reference proteome</keyword>
<protein>
    <submittedName>
        <fullName evidence="2">Uncharacterized protein</fullName>
    </submittedName>
</protein>
<dbReference type="EMBL" id="BOQL01000071">
    <property type="protein sequence ID" value="GIM77997.1"/>
    <property type="molecule type" value="Genomic_DNA"/>
</dbReference>
<name>A0A919VW54_9ACTN</name>
<reference evidence="2" key="1">
    <citation type="submission" date="2021-03" db="EMBL/GenBank/DDBJ databases">
        <title>Whole genome shotgun sequence of Actinoplanes auranticolor NBRC 12245.</title>
        <authorList>
            <person name="Komaki H."/>
            <person name="Tamura T."/>
        </authorList>
    </citation>
    <scope>NUCLEOTIDE SEQUENCE</scope>
    <source>
        <strain evidence="2">NBRC 12245</strain>
    </source>
</reference>
<feature type="region of interest" description="Disordered" evidence="1">
    <location>
        <begin position="129"/>
        <end position="179"/>
    </location>
</feature>
<feature type="compositionally biased region" description="Low complexity" evidence="1">
    <location>
        <begin position="144"/>
        <end position="176"/>
    </location>
</feature>
<comment type="caution">
    <text evidence="2">The sequence shown here is derived from an EMBL/GenBank/DDBJ whole genome shotgun (WGS) entry which is preliminary data.</text>
</comment>
<organism evidence="2 3">
    <name type="scientific">Actinoplanes auranticolor</name>
    <dbReference type="NCBI Taxonomy" id="47988"/>
    <lineage>
        <taxon>Bacteria</taxon>
        <taxon>Bacillati</taxon>
        <taxon>Actinomycetota</taxon>
        <taxon>Actinomycetes</taxon>
        <taxon>Micromonosporales</taxon>
        <taxon>Micromonosporaceae</taxon>
        <taxon>Actinoplanes</taxon>
    </lineage>
</organism>
<accession>A0A919VW54</accession>
<evidence type="ECO:0000313" key="2">
    <source>
        <dbReference type="EMBL" id="GIM77997.1"/>
    </source>
</evidence>
<dbReference type="Proteomes" id="UP000681340">
    <property type="component" value="Unassembled WGS sequence"/>
</dbReference>
<evidence type="ECO:0000256" key="1">
    <source>
        <dbReference type="SAM" id="MobiDB-lite"/>
    </source>
</evidence>
<dbReference type="AlphaFoldDB" id="A0A919VW54"/>
<evidence type="ECO:0000313" key="3">
    <source>
        <dbReference type="Proteomes" id="UP000681340"/>
    </source>
</evidence>
<proteinExistence type="predicted"/>
<gene>
    <name evidence="2" type="ORF">Aau02nite_78730</name>
</gene>
<sequence length="302" mass="31137">MTEPGWPLIPREVLPAPVQPAHAPAAAKGRRRAVQTVPAGRQLSIFGVEAADPSLADLAGLLTGPGRLGRMGGTARVAVRVDAAWRVHVLVEELVSRGLVVTWAPVSDDGPDDHVAELTAEPLEMTLAAAEEHSDEPPDPAPAGPGEQAGEQPGEPAAAEAGSPATDQAADAGAGAVEQKVDAEPRTVFFEVRTAYSSRLNGLARAWPPAADRIFLTGPQLRLWVAAAGSPRPEGYALGLDPDGFLDKAADAALTRVGLAGTIQAGPAYVIAGRRRLARLAELVGERPAAAPERLWPGAAAG</sequence>